<evidence type="ECO:0000313" key="2">
    <source>
        <dbReference type="Proteomes" id="UP000774000"/>
    </source>
</evidence>
<dbReference type="Gene3D" id="3.55.50.10">
    <property type="entry name" value="Baseplate protein-like domains"/>
    <property type="match status" value="1"/>
</dbReference>
<reference evidence="1" key="1">
    <citation type="submission" date="2021-01" db="EMBL/GenBank/DDBJ databases">
        <title>Genomic Encyclopedia of Type Strains, Phase IV (KMG-IV): sequencing the most valuable type-strain genomes for metagenomic binning, comparative biology and taxonomic classification.</title>
        <authorList>
            <person name="Goeker M."/>
        </authorList>
    </citation>
    <scope>NUCLEOTIDE SEQUENCE</scope>
    <source>
        <strain evidence="1">DSM 23230</strain>
    </source>
</reference>
<dbReference type="AlphaFoldDB" id="A0A938XST4"/>
<evidence type="ECO:0008006" key="3">
    <source>
        <dbReference type="Google" id="ProtNLM"/>
    </source>
</evidence>
<proteinExistence type="predicted"/>
<dbReference type="RefSeq" id="WP_204701629.1">
    <property type="nucleotide sequence ID" value="NZ_JAFBDQ010000007.1"/>
</dbReference>
<comment type="caution">
    <text evidence="1">The sequence shown here is derived from an EMBL/GenBank/DDBJ whole genome shotgun (WGS) entry which is preliminary data.</text>
</comment>
<sequence length="467" mass="53354">MKEEKILNQGGVIVEEIEYEQLYNLRIKKGINKHDRLYISGLISDKQRDKYIKSTTVGNTITVKIKGTGAVVFKGLVEEIDLTTRKNNYFIKIYGLAETYNLDIKKKSFSFQETGISYKKLINKVLKSYSEVDFKDKASEGENKENLLVQYQETDWEFLKRIASRFNTGLVPDSSGEGIRFHFGVPKGRKTIKIEDTDYDVSKKLRTSQEIKENYQEGVKDKDFVDYTLQIRDVKKINALALGTKVQFSNQNLFVKDIALEVKNGNLVGEYIMTKKKGLAQEEIINPNLIGLSILGQVLEVKQDQIKVHLEIDEEQSKSKAILFKYCTDYTSEGDTGFYTMPEKGDHVLLYVPDEYEKNAVITAAVRKEIKGSDKVSDPKIKYFRTKYGKEIAFKEKEIMITGEDEHVLIKINEEDGIELLSKHDVKINSKKKIKLDAKKAIEMKCKGSKIKLDGKVNVQGSEVTIN</sequence>
<protein>
    <recommendedName>
        <fullName evidence="3">Phage late control gene D protein (GPD)</fullName>
    </recommendedName>
</protein>
<gene>
    <name evidence="1" type="ORF">JOC47_001706</name>
</gene>
<organism evidence="1 2">
    <name type="scientific">Halanaerobacter jeridensis</name>
    <dbReference type="NCBI Taxonomy" id="706427"/>
    <lineage>
        <taxon>Bacteria</taxon>
        <taxon>Bacillati</taxon>
        <taxon>Bacillota</taxon>
        <taxon>Clostridia</taxon>
        <taxon>Halanaerobiales</taxon>
        <taxon>Halobacteroidaceae</taxon>
        <taxon>Halanaerobacter</taxon>
    </lineage>
</organism>
<dbReference type="Proteomes" id="UP000774000">
    <property type="component" value="Unassembled WGS sequence"/>
</dbReference>
<evidence type="ECO:0000313" key="1">
    <source>
        <dbReference type="EMBL" id="MBM7556855.1"/>
    </source>
</evidence>
<accession>A0A938XST4</accession>
<keyword evidence="2" id="KW-1185">Reference proteome</keyword>
<name>A0A938XST4_9FIRM</name>
<dbReference type="SUPFAM" id="SSF69279">
    <property type="entry name" value="Phage tail proteins"/>
    <property type="match status" value="1"/>
</dbReference>
<dbReference type="EMBL" id="JAFBDQ010000007">
    <property type="protein sequence ID" value="MBM7556855.1"/>
    <property type="molecule type" value="Genomic_DNA"/>
</dbReference>